<sequence>MGRLLKILLITLFAIILLLAIAVFVITQVIDPNEFKPEIEKQAKEQANLTLNIEGDLAWQFWPSLGVSIGRTEARIADQEELFAALNEASLSVAVIPLLYGQVEMDGIRLAGVEVNLVDGPDGANWELIGPQTSEESEDKPDNTESDSADSGSLDIPLTIPEVVVSDGKVRYRNTADGTDIVVEHFNLSAQDVNLDAPFPLQMSLRYQDQSDMRVDMNLDTVLAADIDNSHFVLNPMTLDANIAGATTMPVDVHLEQNLDVNLNEDTLSIKDLLLTAAGTETRGNLDVTALTGDLQLSGKLSTLPFDANKVLQAIGEAPIETTDSSALSKISLDATLGGEPGSIMVKPLMLKLDESIINGSAGLASLESGKIVFDLRLDKINLDGYLPPNTEEEESSDAAAGTGKTGGTASLSTDELIPVDSLRPLLMDGKFAIGSLSYDGITASDMKFAVTAKNGIIKLTEATGKTLDGSFSAKATLDASGKTPKITASNTVTSVQIQPIAQMALDDDLAKGIFTMSGTYSASGNSEKALMDSAKGDIDLNLADATVRGLNLYHTLVGGVNDMLGQFQGLAASMIPGQESGKLPSALSEDTKILDLTSKARLDKNVAYLDSLDAVLSKGSISGNGWMNILNQDFDLKIGMKSPDLGSSKYLQDTTWPLRCEGNLEGNPAKWCGPDKSGFKDIGKQVAAKATQDKLKDKLGIEGEGDTAEEVIKDAAKKKAKEEVDKQIQDGLKKLFN</sequence>
<feature type="region of interest" description="Disordered" evidence="1">
    <location>
        <begin position="387"/>
        <end position="412"/>
    </location>
</feature>
<dbReference type="InterPro" id="IPR007844">
    <property type="entry name" value="AsmA"/>
</dbReference>
<dbReference type="PANTHER" id="PTHR30441:SF4">
    <property type="entry name" value="PROTEIN ASMA"/>
    <property type="match status" value="1"/>
</dbReference>
<accession>A0A095SIH2</accession>
<comment type="caution">
    <text evidence="3">The sequence shown here is derived from an EMBL/GenBank/DDBJ whole genome shotgun (WGS) entry which is preliminary data.</text>
</comment>
<protein>
    <recommendedName>
        <fullName evidence="2">AsmA domain-containing protein</fullName>
    </recommendedName>
</protein>
<evidence type="ECO:0000256" key="1">
    <source>
        <dbReference type="SAM" id="MobiDB-lite"/>
    </source>
</evidence>
<feature type="compositionally biased region" description="Acidic residues" evidence="1">
    <location>
        <begin position="135"/>
        <end position="148"/>
    </location>
</feature>
<dbReference type="Pfam" id="PF05170">
    <property type="entry name" value="AsmA"/>
    <property type="match status" value="1"/>
</dbReference>
<feature type="domain" description="AsmA" evidence="2">
    <location>
        <begin position="1"/>
        <end position="563"/>
    </location>
</feature>
<proteinExistence type="predicted"/>
<dbReference type="InterPro" id="IPR052894">
    <property type="entry name" value="AsmA-related"/>
</dbReference>
<evidence type="ECO:0000313" key="4">
    <source>
        <dbReference type="Proteomes" id="UP000029444"/>
    </source>
</evidence>
<dbReference type="GO" id="GO:0005886">
    <property type="term" value="C:plasma membrane"/>
    <property type="evidence" value="ECO:0007669"/>
    <property type="project" value="TreeGrafter"/>
</dbReference>
<dbReference type="AlphaFoldDB" id="A0A095SIH2"/>
<feature type="region of interest" description="Disordered" evidence="1">
    <location>
        <begin position="124"/>
        <end position="155"/>
    </location>
</feature>
<organism evidence="3 4">
    <name type="scientific">Alcanivorax nanhaiticus</name>
    <dbReference type="NCBI Taxonomy" id="1177154"/>
    <lineage>
        <taxon>Bacteria</taxon>
        <taxon>Pseudomonadati</taxon>
        <taxon>Pseudomonadota</taxon>
        <taxon>Gammaproteobacteria</taxon>
        <taxon>Oceanospirillales</taxon>
        <taxon>Alcanivoracaceae</taxon>
        <taxon>Alcanivorax</taxon>
    </lineage>
</organism>
<dbReference type="GO" id="GO:0090313">
    <property type="term" value="P:regulation of protein targeting to membrane"/>
    <property type="evidence" value="ECO:0007669"/>
    <property type="project" value="TreeGrafter"/>
</dbReference>
<dbReference type="eggNOG" id="COG2982">
    <property type="taxonomic scope" value="Bacteria"/>
</dbReference>
<evidence type="ECO:0000259" key="2">
    <source>
        <dbReference type="Pfam" id="PF05170"/>
    </source>
</evidence>
<dbReference type="STRING" id="1177154.Y5S_02437"/>
<evidence type="ECO:0000313" key="3">
    <source>
        <dbReference type="EMBL" id="KGD64382.1"/>
    </source>
</evidence>
<dbReference type="PANTHER" id="PTHR30441">
    <property type="entry name" value="DUF748 DOMAIN-CONTAINING PROTEIN"/>
    <property type="match status" value="1"/>
</dbReference>
<dbReference type="Proteomes" id="UP000029444">
    <property type="component" value="Unassembled WGS sequence"/>
</dbReference>
<dbReference type="EMBL" id="ARXV01000009">
    <property type="protein sequence ID" value="KGD64382.1"/>
    <property type="molecule type" value="Genomic_DNA"/>
</dbReference>
<dbReference type="RefSeq" id="WP_035233339.1">
    <property type="nucleotide sequence ID" value="NZ_ARXV01000009.1"/>
</dbReference>
<keyword evidence="4" id="KW-1185">Reference proteome</keyword>
<gene>
    <name evidence="3" type="ORF">Y5S_02437</name>
</gene>
<reference evidence="3 4" key="1">
    <citation type="submission" date="2012-09" db="EMBL/GenBank/DDBJ databases">
        <title>Genome Sequence of alkane-degrading Bacterium Alcanivorax sp. 19-m-6.</title>
        <authorList>
            <person name="Lai Q."/>
            <person name="Shao Z."/>
        </authorList>
    </citation>
    <scope>NUCLEOTIDE SEQUENCE [LARGE SCALE GENOMIC DNA]</scope>
    <source>
        <strain evidence="3 4">19-m-6</strain>
    </source>
</reference>
<dbReference type="PATRIC" id="fig|1177154.3.peg.2471"/>
<name>A0A095SIH2_9GAMM</name>
<dbReference type="OrthoDB" id="9766390at2"/>
<feature type="compositionally biased region" description="Low complexity" evidence="1">
    <location>
        <begin position="398"/>
        <end position="412"/>
    </location>
</feature>